<evidence type="ECO:0000313" key="3">
    <source>
        <dbReference type="Proteomes" id="UP000316882"/>
    </source>
</evidence>
<name>A0A4Y3PC66_BREPA</name>
<reference evidence="2 3" key="1">
    <citation type="submission" date="2019-06" db="EMBL/GenBank/DDBJ databases">
        <title>Whole genome shotgun sequence of Brevibacillus parabrevis NBRC 12334.</title>
        <authorList>
            <person name="Hosoyama A."/>
            <person name="Uohara A."/>
            <person name="Ohji S."/>
            <person name="Ichikawa N."/>
        </authorList>
    </citation>
    <scope>NUCLEOTIDE SEQUENCE [LARGE SCALE GENOMIC DNA]</scope>
    <source>
        <strain evidence="2 3">NBRC 12334</strain>
    </source>
</reference>
<protein>
    <submittedName>
        <fullName evidence="2">Uncharacterized protein</fullName>
    </submittedName>
</protein>
<keyword evidence="1" id="KW-0472">Membrane</keyword>
<dbReference type="AlphaFoldDB" id="A0A4Y3PC66"/>
<organism evidence="2 3">
    <name type="scientific">Brevibacillus parabrevis</name>
    <dbReference type="NCBI Taxonomy" id="54914"/>
    <lineage>
        <taxon>Bacteria</taxon>
        <taxon>Bacillati</taxon>
        <taxon>Bacillota</taxon>
        <taxon>Bacilli</taxon>
        <taxon>Bacillales</taxon>
        <taxon>Paenibacillaceae</taxon>
        <taxon>Brevibacillus</taxon>
    </lineage>
</organism>
<evidence type="ECO:0000313" key="2">
    <source>
        <dbReference type="EMBL" id="GEB32130.1"/>
    </source>
</evidence>
<accession>A0A4Y3PC66</accession>
<keyword evidence="1" id="KW-1133">Transmembrane helix</keyword>
<feature type="transmembrane region" description="Helical" evidence="1">
    <location>
        <begin position="31"/>
        <end position="48"/>
    </location>
</feature>
<keyword evidence="1" id="KW-0812">Transmembrane</keyword>
<dbReference type="Proteomes" id="UP000316882">
    <property type="component" value="Unassembled WGS sequence"/>
</dbReference>
<evidence type="ECO:0000256" key="1">
    <source>
        <dbReference type="SAM" id="Phobius"/>
    </source>
</evidence>
<proteinExistence type="predicted"/>
<dbReference type="EMBL" id="BJMH01000006">
    <property type="protein sequence ID" value="GEB32130.1"/>
    <property type="molecule type" value="Genomic_DNA"/>
</dbReference>
<dbReference type="STRING" id="54914.AV540_01155"/>
<keyword evidence="3" id="KW-1185">Reference proteome</keyword>
<gene>
    <name evidence="2" type="ORF">BPA01_17100</name>
</gene>
<dbReference type="RefSeq" id="WP_122966225.1">
    <property type="nucleotide sequence ID" value="NZ_BJMH01000006.1"/>
</dbReference>
<comment type="caution">
    <text evidence="2">The sequence shown here is derived from an EMBL/GenBank/DDBJ whole genome shotgun (WGS) entry which is preliminary data.</text>
</comment>
<sequence length="69" mass="7760">MSVTSVWLVLPVLIAWPLAMWMSENPVERAVMILMFGMPTSLNLLLLAKDQRQDTNGFAMIILLTTVRA</sequence>